<protein>
    <recommendedName>
        <fullName evidence="4">Gti1/Pac2 family-domain-containing protein</fullName>
    </recommendedName>
</protein>
<dbReference type="GO" id="GO:0003677">
    <property type="term" value="F:DNA binding"/>
    <property type="evidence" value="ECO:0007669"/>
    <property type="project" value="TreeGrafter"/>
</dbReference>
<name>A0A8E2DM44_9APHY</name>
<dbReference type="InterPro" id="IPR018608">
    <property type="entry name" value="Gti1/Pac2"/>
</dbReference>
<sequence>MQKPTLTDVFIRTIEDAHKLFHAVELGQLPKIEKRLNAQERAALRPGDAFVWEEKAPSTDAFNVSIERFTEGLSWTPSRVRDPFLIYYECPKKQKGHPSSLENQVVRAGESDKFIKLTYSAYREVPGDSSKSDDPVDRPKRPRKWHLNAYFTKLTEGQLRTIDDIPSLRDLAVPEGTFRSARTSKNGKKGDPSKPPGSGVKRTFAPFPLHYSARRLLSAEERPPPGSVASSSPQLGNAPASPLSSGSTPTSEPPLTAELLPSVSEVLPPVSPPPLHVCISFPYA</sequence>
<dbReference type="OrthoDB" id="5572844at2759"/>
<evidence type="ECO:0000313" key="2">
    <source>
        <dbReference type="EMBL" id="OCH91691.1"/>
    </source>
</evidence>
<gene>
    <name evidence="2" type="ORF">OBBRIDRAFT_728331</name>
</gene>
<proteinExistence type="predicted"/>
<dbReference type="EMBL" id="KV722381">
    <property type="protein sequence ID" value="OCH91691.1"/>
    <property type="molecule type" value="Genomic_DNA"/>
</dbReference>
<dbReference type="AlphaFoldDB" id="A0A8E2DM44"/>
<dbReference type="Proteomes" id="UP000250043">
    <property type="component" value="Unassembled WGS sequence"/>
</dbReference>
<evidence type="ECO:0008006" key="4">
    <source>
        <dbReference type="Google" id="ProtNLM"/>
    </source>
</evidence>
<accession>A0A8E2DM44</accession>
<keyword evidence="3" id="KW-1185">Reference proteome</keyword>
<feature type="region of interest" description="Disordered" evidence="1">
    <location>
        <begin position="220"/>
        <end position="257"/>
    </location>
</feature>
<evidence type="ECO:0000256" key="1">
    <source>
        <dbReference type="SAM" id="MobiDB-lite"/>
    </source>
</evidence>
<dbReference type="PANTHER" id="PTHR28027">
    <property type="entry name" value="TRANSCRIPTIONAL REGULATOR MIT1"/>
    <property type="match status" value="1"/>
</dbReference>
<evidence type="ECO:0000313" key="3">
    <source>
        <dbReference type="Proteomes" id="UP000250043"/>
    </source>
</evidence>
<organism evidence="2 3">
    <name type="scientific">Obba rivulosa</name>
    <dbReference type="NCBI Taxonomy" id="1052685"/>
    <lineage>
        <taxon>Eukaryota</taxon>
        <taxon>Fungi</taxon>
        <taxon>Dikarya</taxon>
        <taxon>Basidiomycota</taxon>
        <taxon>Agaricomycotina</taxon>
        <taxon>Agaricomycetes</taxon>
        <taxon>Polyporales</taxon>
        <taxon>Gelatoporiaceae</taxon>
        <taxon>Obba</taxon>
    </lineage>
</organism>
<dbReference type="PANTHER" id="PTHR28027:SF1">
    <property type="entry name" value="CAMP INDEPENDENT REGULATORY PROTEIN (AFU_ORTHOLOGUE AFUA_3G09640)"/>
    <property type="match status" value="1"/>
</dbReference>
<feature type="region of interest" description="Disordered" evidence="1">
    <location>
        <begin position="176"/>
        <end position="204"/>
    </location>
</feature>
<dbReference type="Pfam" id="PF09729">
    <property type="entry name" value="Gti1_Pac2"/>
    <property type="match status" value="1"/>
</dbReference>
<reference evidence="2 3" key="1">
    <citation type="submission" date="2016-07" db="EMBL/GenBank/DDBJ databases">
        <title>Draft genome of the white-rot fungus Obba rivulosa 3A-2.</title>
        <authorList>
            <consortium name="DOE Joint Genome Institute"/>
            <person name="Miettinen O."/>
            <person name="Riley R."/>
            <person name="Acob R."/>
            <person name="Barry K."/>
            <person name="Cullen D."/>
            <person name="De Vries R."/>
            <person name="Hainaut M."/>
            <person name="Hatakka A."/>
            <person name="Henrissat B."/>
            <person name="Hilden K."/>
            <person name="Kuo R."/>
            <person name="Labutti K."/>
            <person name="Lipzen A."/>
            <person name="Makela M.R."/>
            <person name="Sandor L."/>
            <person name="Spatafora J.W."/>
            <person name="Grigoriev I.V."/>
            <person name="Hibbett D.S."/>
        </authorList>
    </citation>
    <scope>NUCLEOTIDE SEQUENCE [LARGE SCALE GENOMIC DNA]</scope>
    <source>
        <strain evidence="2 3">3A-2</strain>
    </source>
</reference>